<gene>
    <name evidence="1" type="ORF">METZ01_LOCUS263230</name>
</gene>
<accession>A0A382JEV9</accession>
<protein>
    <submittedName>
        <fullName evidence="1">Uncharacterized protein</fullName>
    </submittedName>
</protein>
<sequence>VGGRHGARSYTPREDGLVVVRQRLQQYADRGVFRGFTEESPWRGRHRFKFLWLANTAFRLHYSPESGEFIFRDLLPNVPVHSDVGKDLRGFLKRLTRKDVPEHRRIDLRRIDIRSYVRRGGFSIAVTAKKNQHGYAVQRSVNLIHEVFVRLHTYFPEYMWENFDAPQE</sequence>
<feature type="non-terminal residue" evidence="1">
    <location>
        <position position="1"/>
    </location>
</feature>
<proteinExistence type="predicted"/>
<evidence type="ECO:0000313" key="1">
    <source>
        <dbReference type="EMBL" id="SVC10376.1"/>
    </source>
</evidence>
<name>A0A382JEV9_9ZZZZ</name>
<dbReference type="EMBL" id="UINC01073753">
    <property type="protein sequence ID" value="SVC10376.1"/>
    <property type="molecule type" value="Genomic_DNA"/>
</dbReference>
<organism evidence="1">
    <name type="scientific">marine metagenome</name>
    <dbReference type="NCBI Taxonomy" id="408172"/>
    <lineage>
        <taxon>unclassified sequences</taxon>
        <taxon>metagenomes</taxon>
        <taxon>ecological metagenomes</taxon>
    </lineage>
</organism>
<reference evidence="1" key="1">
    <citation type="submission" date="2018-05" db="EMBL/GenBank/DDBJ databases">
        <authorList>
            <person name="Lanie J.A."/>
            <person name="Ng W.-L."/>
            <person name="Kazmierczak K.M."/>
            <person name="Andrzejewski T.M."/>
            <person name="Davidsen T.M."/>
            <person name="Wayne K.J."/>
            <person name="Tettelin H."/>
            <person name="Glass J.I."/>
            <person name="Rusch D."/>
            <person name="Podicherti R."/>
            <person name="Tsui H.-C.T."/>
            <person name="Winkler M.E."/>
        </authorList>
    </citation>
    <scope>NUCLEOTIDE SEQUENCE</scope>
</reference>
<dbReference type="AlphaFoldDB" id="A0A382JEV9"/>